<dbReference type="EMBL" id="BAABAS010000029">
    <property type="protein sequence ID" value="GAA4242247.1"/>
    <property type="molecule type" value="Genomic_DNA"/>
</dbReference>
<sequence>MQQAKGYVYHVYSNCETQSRGSFDLKAPYNKFVSYKTAKI</sequence>
<keyword evidence="2" id="KW-1185">Reference proteome</keyword>
<protein>
    <submittedName>
        <fullName evidence="1">Uncharacterized protein</fullName>
    </submittedName>
</protein>
<reference evidence="2" key="1">
    <citation type="journal article" date="2019" name="Int. J. Syst. Evol. Microbiol.">
        <title>The Global Catalogue of Microorganisms (GCM) 10K type strain sequencing project: providing services to taxonomists for standard genome sequencing and annotation.</title>
        <authorList>
            <consortium name="The Broad Institute Genomics Platform"/>
            <consortium name="The Broad Institute Genome Sequencing Center for Infectious Disease"/>
            <person name="Wu L."/>
            <person name="Ma J."/>
        </authorList>
    </citation>
    <scope>NUCLEOTIDE SEQUENCE [LARGE SCALE GENOMIC DNA]</scope>
    <source>
        <strain evidence="2">JCM 17440</strain>
    </source>
</reference>
<accession>A0ABP8CQK6</accession>
<organism evidence="1 2">
    <name type="scientific">Actinomadura meridiana</name>
    <dbReference type="NCBI Taxonomy" id="559626"/>
    <lineage>
        <taxon>Bacteria</taxon>
        <taxon>Bacillati</taxon>
        <taxon>Actinomycetota</taxon>
        <taxon>Actinomycetes</taxon>
        <taxon>Streptosporangiales</taxon>
        <taxon>Thermomonosporaceae</taxon>
        <taxon>Actinomadura</taxon>
    </lineage>
</organism>
<evidence type="ECO:0000313" key="2">
    <source>
        <dbReference type="Proteomes" id="UP001501710"/>
    </source>
</evidence>
<gene>
    <name evidence="1" type="ORF">GCM10022254_74610</name>
</gene>
<dbReference type="RefSeq" id="WP_344907594.1">
    <property type="nucleotide sequence ID" value="NZ_BAABAS010000029.1"/>
</dbReference>
<evidence type="ECO:0000313" key="1">
    <source>
        <dbReference type="EMBL" id="GAA4242247.1"/>
    </source>
</evidence>
<dbReference type="Proteomes" id="UP001501710">
    <property type="component" value="Unassembled WGS sequence"/>
</dbReference>
<comment type="caution">
    <text evidence="1">The sequence shown here is derived from an EMBL/GenBank/DDBJ whole genome shotgun (WGS) entry which is preliminary data.</text>
</comment>
<name>A0ABP8CQK6_9ACTN</name>
<proteinExistence type="predicted"/>